<dbReference type="STRING" id="658196.A0A397SDK9"/>
<accession>A0A397SDK9</accession>
<dbReference type="AlphaFoldDB" id="A0A397SDK9"/>
<dbReference type="PANTHER" id="PTHR10900:SF77">
    <property type="entry name" value="FI19380P1"/>
    <property type="match status" value="1"/>
</dbReference>
<feature type="transmembrane region" description="Helical" evidence="2">
    <location>
        <begin position="306"/>
        <end position="332"/>
    </location>
</feature>
<evidence type="ECO:0000313" key="4">
    <source>
        <dbReference type="EMBL" id="RIA82959.1"/>
    </source>
</evidence>
<proteinExistence type="predicted"/>
<sequence>MPTFVTILSSAGPYTFFAPNNIAIENLNAATPDQIELLLYHHLIPGKLLTTNIPTISYPNSMLMVPPSTIGEPIVVEKLTADGIKIGSGLTSSSVLVFDQVASNGVIHIVDTVLAPPMSPIQVLLQSSSFTSMIKILQTESFGNLANEITKISDEGITILALTNDAIANVPKGVANNLNLINPIFSYHIIPKNIIYSGSIEIVVSATTLENEIITFTRDSGNLYAGNVNVKAKIINADLITHNGVIHVIDNILIPQSVQTQLTSENNTSIPLPLPSPSSTNITPKPSENPSPSPTETSTKISSSNVGIIVGSALGGIVGGGFLMLGGFFLIYKGYFTKKQKSPEELFPYYYNLDVNNNTNSQPSHSHSSHYSNSNSNDDYSIPTTNQTNHSVYVGNE</sequence>
<keyword evidence="2" id="KW-0472">Membrane</keyword>
<feature type="compositionally biased region" description="Low complexity" evidence="1">
    <location>
        <begin position="266"/>
        <end position="286"/>
    </location>
</feature>
<dbReference type="Gene3D" id="2.30.180.10">
    <property type="entry name" value="FAS1 domain"/>
    <property type="match status" value="2"/>
</dbReference>
<dbReference type="Proteomes" id="UP000265703">
    <property type="component" value="Unassembled WGS sequence"/>
</dbReference>
<gene>
    <name evidence="4" type="ORF">C1645_787341</name>
</gene>
<organism evidence="4 5">
    <name type="scientific">Glomus cerebriforme</name>
    <dbReference type="NCBI Taxonomy" id="658196"/>
    <lineage>
        <taxon>Eukaryota</taxon>
        <taxon>Fungi</taxon>
        <taxon>Fungi incertae sedis</taxon>
        <taxon>Mucoromycota</taxon>
        <taxon>Glomeromycotina</taxon>
        <taxon>Glomeromycetes</taxon>
        <taxon>Glomerales</taxon>
        <taxon>Glomeraceae</taxon>
        <taxon>Glomus</taxon>
    </lineage>
</organism>
<dbReference type="PANTHER" id="PTHR10900">
    <property type="entry name" value="PERIOSTIN-RELATED"/>
    <property type="match status" value="1"/>
</dbReference>
<dbReference type="EMBL" id="QKYT01000612">
    <property type="protein sequence ID" value="RIA82959.1"/>
    <property type="molecule type" value="Genomic_DNA"/>
</dbReference>
<evidence type="ECO:0000313" key="5">
    <source>
        <dbReference type="Proteomes" id="UP000265703"/>
    </source>
</evidence>
<evidence type="ECO:0000256" key="1">
    <source>
        <dbReference type="SAM" id="MobiDB-lite"/>
    </source>
</evidence>
<comment type="caution">
    <text evidence="4">The sequence shown here is derived from an EMBL/GenBank/DDBJ whole genome shotgun (WGS) entry which is preliminary data.</text>
</comment>
<evidence type="ECO:0000259" key="3">
    <source>
        <dbReference type="PROSITE" id="PS50213"/>
    </source>
</evidence>
<name>A0A397SDK9_9GLOM</name>
<dbReference type="Pfam" id="PF02469">
    <property type="entry name" value="Fasciclin"/>
    <property type="match status" value="2"/>
</dbReference>
<feature type="compositionally biased region" description="Low complexity" evidence="1">
    <location>
        <begin position="358"/>
        <end position="377"/>
    </location>
</feature>
<evidence type="ECO:0000256" key="2">
    <source>
        <dbReference type="SAM" id="Phobius"/>
    </source>
</evidence>
<protein>
    <submittedName>
        <fullName evidence="4">FAS1 domain-containing protein</fullName>
    </submittedName>
</protein>
<feature type="region of interest" description="Disordered" evidence="1">
    <location>
        <begin position="265"/>
        <end position="302"/>
    </location>
</feature>
<dbReference type="PROSITE" id="PS50213">
    <property type="entry name" value="FAS1"/>
    <property type="match status" value="2"/>
</dbReference>
<dbReference type="OrthoDB" id="286301at2759"/>
<reference evidence="4 5" key="1">
    <citation type="submission" date="2018-06" db="EMBL/GenBank/DDBJ databases">
        <title>Comparative genomics reveals the genomic features of Rhizophagus irregularis, R. cerebriforme, R. diaphanum and Gigaspora rosea, and their symbiotic lifestyle signature.</title>
        <authorList>
            <person name="Morin E."/>
            <person name="San Clemente H."/>
            <person name="Chen E.C.H."/>
            <person name="De La Providencia I."/>
            <person name="Hainaut M."/>
            <person name="Kuo A."/>
            <person name="Kohler A."/>
            <person name="Murat C."/>
            <person name="Tang N."/>
            <person name="Roy S."/>
            <person name="Loubradou J."/>
            <person name="Henrissat B."/>
            <person name="Grigoriev I.V."/>
            <person name="Corradi N."/>
            <person name="Roux C."/>
            <person name="Martin F.M."/>
        </authorList>
    </citation>
    <scope>NUCLEOTIDE SEQUENCE [LARGE SCALE GENOMIC DNA]</scope>
    <source>
        <strain evidence="4 5">DAOM 227022</strain>
    </source>
</reference>
<dbReference type="InterPro" id="IPR000782">
    <property type="entry name" value="FAS1_domain"/>
</dbReference>
<dbReference type="InterPro" id="IPR036378">
    <property type="entry name" value="FAS1_dom_sf"/>
</dbReference>
<dbReference type="SMART" id="SM00554">
    <property type="entry name" value="FAS1"/>
    <property type="match status" value="2"/>
</dbReference>
<feature type="domain" description="FAS1" evidence="3">
    <location>
        <begin position="117"/>
        <end position="253"/>
    </location>
</feature>
<keyword evidence="2" id="KW-0812">Transmembrane</keyword>
<keyword evidence="2" id="KW-1133">Transmembrane helix</keyword>
<feature type="compositionally biased region" description="Polar residues" evidence="1">
    <location>
        <begin position="378"/>
        <end position="391"/>
    </location>
</feature>
<dbReference type="InterPro" id="IPR050904">
    <property type="entry name" value="Adhesion/Biosynth-related"/>
</dbReference>
<keyword evidence="5" id="KW-1185">Reference proteome</keyword>
<feature type="region of interest" description="Disordered" evidence="1">
    <location>
        <begin position="358"/>
        <end position="397"/>
    </location>
</feature>
<dbReference type="SUPFAM" id="SSF82153">
    <property type="entry name" value="FAS1 domain"/>
    <property type="match status" value="2"/>
</dbReference>
<feature type="domain" description="FAS1" evidence="3">
    <location>
        <begin position="1"/>
        <end position="114"/>
    </location>
</feature>
<dbReference type="GO" id="GO:0005615">
    <property type="term" value="C:extracellular space"/>
    <property type="evidence" value="ECO:0007669"/>
    <property type="project" value="TreeGrafter"/>
</dbReference>